<feature type="domain" description="TonB-dependent receptor plug" evidence="6">
    <location>
        <begin position="73"/>
        <end position="150"/>
    </location>
</feature>
<proteinExistence type="predicted"/>
<evidence type="ECO:0000256" key="5">
    <source>
        <dbReference type="SAM" id="SignalP"/>
    </source>
</evidence>
<gene>
    <name evidence="7" type="ORF">LZ536_08460</name>
</gene>
<accession>A0ABT0RN81</accession>
<feature type="signal peptide" evidence="5">
    <location>
        <begin position="1"/>
        <end position="19"/>
    </location>
</feature>
<feature type="compositionally biased region" description="Gly residues" evidence="4">
    <location>
        <begin position="630"/>
        <end position="662"/>
    </location>
</feature>
<evidence type="ECO:0000256" key="1">
    <source>
        <dbReference type="ARBA" id="ARBA00004442"/>
    </source>
</evidence>
<dbReference type="InterPro" id="IPR010916">
    <property type="entry name" value="TonB_box_CS"/>
</dbReference>
<dbReference type="InterPro" id="IPR036942">
    <property type="entry name" value="Beta-barrel_TonB_sf"/>
</dbReference>
<dbReference type="PANTHER" id="PTHR47234">
    <property type="match status" value="1"/>
</dbReference>
<dbReference type="Pfam" id="PF07715">
    <property type="entry name" value="Plug"/>
    <property type="match status" value="1"/>
</dbReference>
<protein>
    <submittedName>
        <fullName evidence="7">TonB-dependent receptor plug domain-containing protein</fullName>
    </submittedName>
</protein>
<comment type="subcellular location">
    <subcellularLocation>
        <location evidence="1">Cell outer membrane</location>
    </subcellularLocation>
</comment>
<evidence type="ECO:0000256" key="4">
    <source>
        <dbReference type="SAM" id="MobiDB-lite"/>
    </source>
</evidence>
<keyword evidence="2" id="KW-0472">Membrane</keyword>
<feature type="chain" id="PRO_5046784635" evidence="5">
    <location>
        <begin position="20"/>
        <end position="840"/>
    </location>
</feature>
<evidence type="ECO:0000256" key="3">
    <source>
        <dbReference type="ARBA" id="ARBA00023237"/>
    </source>
</evidence>
<dbReference type="InterPro" id="IPR037066">
    <property type="entry name" value="Plug_dom_sf"/>
</dbReference>
<reference evidence="7" key="1">
    <citation type="submission" date="2022-05" db="EMBL/GenBank/DDBJ databases">
        <authorList>
            <person name="Jo J.-H."/>
            <person name="Im W.-T."/>
        </authorList>
    </citation>
    <scope>NUCLEOTIDE SEQUENCE</scope>
    <source>
        <strain evidence="7">SE158</strain>
    </source>
</reference>
<comment type="caution">
    <text evidence="7">The sequence shown here is derived from an EMBL/GenBank/DDBJ whole genome shotgun (WGS) entry which is preliminary data.</text>
</comment>
<evidence type="ECO:0000313" key="7">
    <source>
        <dbReference type="EMBL" id="MCL6683932.1"/>
    </source>
</evidence>
<dbReference type="InterPro" id="IPR012910">
    <property type="entry name" value="Plug_dom"/>
</dbReference>
<dbReference type="SUPFAM" id="SSF56935">
    <property type="entry name" value="Porins"/>
    <property type="match status" value="1"/>
</dbReference>
<dbReference type="EMBL" id="JAMGBD010000001">
    <property type="protein sequence ID" value="MCL6683932.1"/>
    <property type="molecule type" value="Genomic_DNA"/>
</dbReference>
<dbReference type="Proteomes" id="UP001165363">
    <property type="component" value="Unassembled WGS sequence"/>
</dbReference>
<feature type="region of interest" description="Disordered" evidence="4">
    <location>
        <begin position="20"/>
        <end position="54"/>
    </location>
</feature>
<keyword evidence="5" id="KW-0732">Signal</keyword>
<evidence type="ECO:0000256" key="2">
    <source>
        <dbReference type="ARBA" id="ARBA00023136"/>
    </source>
</evidence>
<dbReference type="PROSITE" id="PS00430">
    <property type="entry name" value="TONB_DEPENDENT_REC_1"/>
    <property type="match status" value="1"/>
</dbReference>
<dbReference type="PANTHER" id="PTHR47234:SF1">
    <property type="entry name" value="TONB-DEPENDENT RECEPTOR"/>
    <property type="match status" value="1"/>
</dbReference>
<sequence>MPRSLIFLLASVAAVPAFAQQAEPSVQPDEPAQASQQSEEGTETAEDSESEESVVVVGQRARGSVIGDIPTENTLNARDIRATGATSIQELLDAIAPQIGSARGRGGEAPVLLLNGRRISGFRELRDIPPEAIERVDILPEEVALKYGYRADQRVVNFILRRRFYSTAARADGTAATEGGYVAGLADATRVSIRNDTRTMLNLHGEANSRLNEDEREIDIEDPAGFDTRPYRSLVGSKGLVRASGSVSRTILGDVGATLNAEVQHSDGKSGLGFEDVPLFRDTSSNSAHLGLSANKDAGHWHYTLTGNADWSRNVTTSDVDADITDRARSTQLSGDLTGLASGPLFKLPAGTANVTLKLSGDTADLETERRRNNIDGTNKLGRDRVDASANLDLPLLKNSAVGRLGANLNAEFEHLSDFSTLSTVGAGFNWAPTENLHFIGSWTREEGAPTMQQIGDPILETPDSRVFDFTTGDSVQVTSITGGNPDLSPDRRNVWKLGGNWKPFEDKDLRFRADYVHEVIKDPISSFPGPSAELEAAFPDRFVRDSGGNLVAVDLRPVNFEESRRDSLRWGFDFSKPLKSARPTQAQIELLRARFRPPAGATPPAGERPPEGGAPPADGGPPPASGAGSPPGGGGPGGGFGGGPGGGGFGGRGGGGGGFFGGGQNRGRLTFSMTHTINLVDKAVIGPGLELDYLHGSALGSTGGKPRHEVEFQAGWANNGLGARLSGNWYSPTKVDGDTAAGDLKFSSLATFNLRLFANLGERLDLVAKHPWLIGSSVNFSISNLLDSRPKVRNALGDVPFSYQEDLLDPTGRTVTISLRKLFLPQRFRARTSASSTTR</sequence>
<dbReference type="Gene3D" id="2.40.170.20">
    <property type="entry name" value="TonB-dependent receptor, beta-barrel domain"/>
    <property type="match status" value="2"/>
</dbReference>
<keyword evidence="8" id="KW-1185">Reference proteome</keyword>
<feature type="compositionally biased region" description="Acidic residues" evidence="4">
    <location>
        <begin position="40"/>
        <end position="52"/>
    </location>
</feature>
<evidence type="ECO:0000313" key="8">
    <source>
        <dbReference type="Proteomes" id="UP001165363"/>
    </source>
</evidence>
<keyword evidence="3" id="KW-0998">Cell outer membrane</keyword>
<keyword evidence="7" id="KW-0675">Receptor</keyword>
<feature type="region of interest" description="Disordered" evidence="4">
    <location>
        <begin position="598"/>
        <end position="662"/>
    </location>
</feature>
<dbReference type="Gene3D" id="2.170.130.10">
    <property type="entry name" value="TonB-dependent receptor, plug domain"/>
    <property type="match status" value="1"/>
</dbReference>
<name>A0ABT0RN81_9SPHN</name>
<dbReference type="RefSeq" id="WP_249848079.1">
    <property type="nucleotide sequence ID" value="NZ_JAMGBD010000001.1"/>
</dbReference>
<organism evidence="7 8">
    <name type="scientific">Sphingomonas alba</name>
    <dbReference type="NCBI Taxonomy" id="2908208"/>
    <lineage>
        <taxon>Bacteria</taxon>
        <taxon>Pseudomonadati</taxon>
        <taxon>Pseudomonadota</taxon>
        <taxon>Alphaproteobacteria</taxon>
        <taxon>Sphingomonadales</taxon>
        <taxon>Sphingomonadaceae</taxon>
        <taxon>Sphingomonas</taxon>
    </lineage>
</organism>
<evidence type="ECO:0000259" key="6">
    <source>
        <dbReference type="Pfam" id="PF07715"/>
    </source>
</evidence>